<feature type="coiled-coil region" evidence="1">
    <location>
        <begin position="769"/>
        <end position="853"/>
    </location>
</feature>
<feature type="compositionally biased region" description="Polar residues" evidence="2">
    <location>
        <begin position="637"/>
        <end position="658"/>
    </location>
</feature>
<feature type="region of interest" description="Disordered" evidence="2">
    <location>
        <begin position="853"/>
        <end position="883"/>
    </location>
</feature>
<name>A0A250WRX3_9CHLO</name>
<feature type="compositionally biased region" description="Polar residues" evidence="2">
    <location>
        <begin position="168"/>
        <end position="189"/>
    </location>
</feature>
<sequence>MSSIHYSTNIQVHQRNEVDGSDMVFDLPKSDRTNSGAGRYSTSSTTEAKSQNETSRQEKSLSNASSKTSVPGAPVFQDHNDSLNSSSLNEGAGASSHYRSPSDSFAFSDADTIQRRLSATNSVAEPYTHSTAPAPTFQDEASVYSASQSRRSTLSPSQDGSLTPPPSLTSTQSRVTSNTTPHSTLSTPSYLKYHGPSPLSRGSSVATTSALTKSVTNSPTYSAPSSALHIQTMMQDSPLSDSSVNTSSSSIHQGATATLNRPIRHPAASYAAPSLGRYQRGVHRSGTAAGRSVGGTATARYRGTEEVTEVQGSKQDTPLRHRRALSDLTGAPPLVRWLYASASKGTQNQSTSDSSARQQGPSTGRPHTAAPRLVGAAAAAAAAAPGSPSAAAGMGSTGTSSSWSASDFGATSAYAERRGRDESTMSCTASAASHTSLRNASIAPDNFLMGMPIQPLPDHLLVSNPQGYIGGVGAYSQAPSHVIPPVAGSFYLTGGMLAGGSTSLASTMAARTATCTSAIDFSGGVTASACSQLGIHAAGPDSPSVWALQQQLLEKDALLNSALNELEMVSSLVSHREQVASLKVQVQAVQDSLKQKRTDLHQARQALASMTRYQRTGSRTKSGDGSDGGGLPAGSDNGLSVQKGSEIQPGSPTGSTPHYSGAVTQMEIHVVQLESVVKKLEAQLEECTQQLEEAESELRERGAQLSEAQSSGDGLTLPRMAKNLDGLQRRLLETEGKLLEAEQRLGSVGSVMSAERHMGVAEQELAQVLSKLQDSQVQQEAERRAAQEELQYLKAQLQQRDSDELERQGEVEQLKYQVEEERQTLRRQEEEMKQHLELERYRLEEVKKALKSKEMQQLGSSQGTDGTWLKNSKGLNSTGGLGSEGGLESNMLGLGGMMDLHTLDTLERELRSTFNCHDVSGLTGQGGVTPGTSGVHILGFSNSSRSSAHGGESGFHLQHKLLGLLQAAVSAGVDVHSLAASATSSSPTRSATSNKGAQGIPLPYNTAVEAQPGTTSVNKYEASVNNLPEGTLHAHAPPTRNRAVPGSVAGPSPPGSGSSTQSEAAAILEIAARASRRSTMTLNKRRASSVAGRSSRPGSQLPADPYTPRSLPAANKAAAGSKTGYFTDGDLNTDSLTFNADPVGNYSFFDPALVHTFAGGKSIPGHPNRHCASLSGDDVPPGSDKRGYSDLRGEEGDRYLDDNEGLAYEGMSATGGAALRLSSIAAWREAVALERNARLQLQIQLDATKDQLHASKVSATAAERIHVQRLREATEKAVRIQSQLDQLQQAVLPGLQARVSTAETAFTQHRQSEIHQGFSAEDDLKYNASKLRVLVATLEGTVEVLKRQLEAVRVEHGAAVTRMDLLEDQISRQELQLYEAEMEVREASRAASQSNDTLARQHVTQLMEIRNHPLLLAPELVTLPEDSITASTMYQLHQHTSTGPMTKMPSSLMELLSKKRQGRAHRKQQYMQGSEQQQQQQQAGGAIQQPQDPGLMPPQASGGLVVIAEDLCESQHELTRGQNGSFLQLQTQQQYKLSEIRTDVSDNGSTVQQYKLSESKTIGDGDDSILRQYKDARAVGEYSMLLQKEVQHEAVEPLRPAGVSSNCSNCSSVVSVHQSLKHDQEAPFADWIQDTDDVQEDVQEDPRQSILLDTMLGEQVTQEHLLEEELVRVLKESQDFEVSPLPTLLPGLRMPASSDLQQQQLLPQVPAVETPWASAAAAAAAGHAEEQQTTLLPPAPVDLDGIPTLFPESKNRWTRRPTVVMNNPSRIMSKTAPASTFQAFGTAAAQLLGGDRQSMLRHVKAVGKTPERAVFPSVFAGISGDAQQQQQPTQLSHNLPGLHVLLKEDSEGYPAQHSPSELSRNSAVAILSPRMSVFARESHTPRSQSQKSVHFTLSTDGDGDGTEASCYKELKQQHNLPVVPRSASYVVDGAEEDGTQADHTMLCVTRKAAPSSDSIVDDMHQQYSNTPAAVASRSSHVMGMRTASSVASSLSLPGSRVLGGRPYLEEDVEEGEHDGGSVSDHLLSNPLWD</sequence>
<feature type="compositionally biased region" description="Low complexity" evidence="2">
    <location>
        <begin position="1043"/>
        <end position="1063"/>
    </location>
</feature>
<feature type="region of interest" description="Disordered" evidence="2">
    <location>
        <begin position="1"/>
        <end position="100"/>
    </location>
</feature>
<dbReference type="EMBL" id="BEGY01000003">
    <property type="protein sequence ID" value="GAX73422.1"/>
    <property type="molecule type" value="Genomic_DNA"/>
</dbReference>
<protein>
    <submittedName>
        <fullName evidence="3">Uncharacterized protein</fullName>
    </submittedName>
</protein>
<feature type="region of interest" description="Disordered" evidence="2">
    <location>
        <begin position="1077"/>
        <end position="1115"/>
    </location>
</feature>
<feature type="compositionally biased region" description="Polar residues" evidence="2">
    <location>
        <begin position="855"/>
        <end position="865"/>
    </location>
</feature>
<feature type="region of interest" description="Disordered" evidence="2">
    <location>
        <begin position="1029"/>
        <end position="1063"/>
    </location>
</feature>
<organism evidence="3 4">
    <name type="scientific">Chlamydomonas eustigma</name>
    <dbReference type="NCBI Taxonomy" id="1157962"/>
    <lineage>
        <taxon>Eukaryota</taxon>
        <taxon>Viridiplantae</taxon>
        <taxon>Chlorophyta</taxon>
        <taxon>core chlorophytes</taxon>
        <taxon>Chlorophyceae</taxon>
        <taxon>CS clade</taxon>
        <taxon>Chlamydomonadales</taxon>
        <taxon>Chlamydomonadaceae</taxon>
        <taxon>Chlamydomonas</taxon>
    </lineage>
</organism>
<feature type="region of interest" description="Disordered" evidence="2">
    <location>
        <begin position="343"/>
        <end position="369"/>
    </location>
</feature>
<dbReference type="Proteomes" id="UP000232323">
    <property type="component" value="Unassembled WGS sequence"/>
</dbReference>
<feature type="compositionally biased region" description="Polar residues" evidence="2">
    <location>
        <begin position="1"/>
        <end position="13"/>
    </location>
</feature>
<proteinExistence type="predicted"/>
<evidence type="ECO:0000256" key="2">
    <source>
        <dbReference type="SAM" id="MobiDB-lite"/>
    </source>
</evidence>
<evidence type="ECO:0000313" key="4">
    <source>
        <dbReference type="Proteomes" id="UP000232323"/>
    </source>
</evidence>
<feature type="region of interest" description="Disordered" evidence="2">
    <location>
        <begin position="235"/>
        <end position="264"/>
    </location>
</feature>
<keyword evidence="1" id="KW-0175">Coiled coil</keyword>
<feature type="compositionally biased region" description="Polar residues" evidence="2">
    <location>
        <begin position="33"/>
        <end position="69"/>
    </location>
</feature>
<feature type="compositionally biased region" description="Polar residues" evidence="2">
    <location>
        <begin position="343"/>
        <end position="362"/>
    </location>
</feature>
<feature type="compositionally biased region" description="Low complexity" evidence="2">
    <location>
        <begin position="1088"/>
        <end position="1099"/>
    </location>
</feature>
<feature type="compositionally biased region" description="Basic and acidic residues" evidence="2">
    <location>
        <begin position="1183"/>
        <end position="1196"/>
    </location>
</feature>
<feature type="region of interest" description="Disordered" evidence="2">
    <location>
        <begin position="386"/>
        <end position="407"/>
    </location>
</feature>
<accession>A0A250WRX3</accession>
<feature type="coiled-coil region" evidence="1">
    <location>
        <begin position="1335"/>
        <end position="1390"/>
    </location>
</feature>
<feature type="region of interest" description="Disordered" evidence="2">
    <location>
        <begin position="980"/>
        <end position="1004"/>
    </location>
</feature>
<keyword evidence="4" id="KW-1185">Reference proteome</keyword>
<evidence type="ECO:0000313" key="3">
    <source>
        <dbReference type="EMBL" id="GAX73422.1"/>
    </source>
</evidence>
<feature type="compositionally biased region" description="Polar residues" evidence="2">
    <location>
        <begin position="144"/>
        <end position="161"/>
    </location>
</feature>
<feature type="region of interest" description="Disordered" evidence="2">
    <location>
        <begin position="2009"/>
        <end position="2033"/>
    </location>
</feature>
<feature type="region of interest" description="Disordered" evidence="2">
    <location>
        <begin position="120"/>
        <end position="205"/>
    </location>
</feature>
<gene>
    <name evidence="3" type="ORF">CEUSTIGMA_g874.t1</name>
</gene>
<feature type="compositionally biased region" description="Low complexity" evidence="2">
    <location>
        <begin position="237"/>
        <end position="250"/>
    </location>
</feature>
<feature type="region of interest" description="Disordered" evidence="2">
    <location>
        <begin position="1168"/>
        <end position="1196"/>
    </location>
</feature>
<feature type="region of interest" description="Disordered" evidence="2">
    <location>
        <begin position="282"/>
        <end position="327"/>
    </location>
</feature>
<evidence type="ECO:0000256" key="1">
    <source>
        <dbReference type="SAM" id="Coils"/>
    </source>
</evidence>
<feature type="compositionally biased region" description="Polar residues" evidence="2">
    <location>
        <begin position="120"/>
        <end position="133"/>
    </location>
</feature>
<feature type="region of interest" description="Disordered" evidence="2">
    <location>
        <begin position="691"/>
        <end position="717"/>
    </location>
</feature>
<feature type="region of interest" description="Disordered" evidence="2">
    <location>
        <begin position="609"/>
        <end position="660"/>
    </location>
</feature>
<feature type="compositionally biased region" description="Low complexity" evidence="2">
    <location>
        <begin position="1469"/>
        <end position="1491"/>
    </location>
</feature>
<feature type="compositionally biased region" description="Low complexity" evidence="2">
    <location>
        <begin position="980"/>
        <end position="993"/>
    </location>
</feature>
<comment type="caution">
    <text evidence="3">The sequence shown here is derived from an EMBL/GenBank/DDBJ whole genome shotgun (WGS) entry which is preliminary data.</text>
</comment>
<reference evidence="3 4" key="1">
    <citation type="submission" date="2017-08" db="EMBL/GenBank/DDBJ databases">
        <title>Acidophilic green algal genome provides insights into adaptation to an acidic environment.</title>
        <authorList>
            <person name="Hirooka S."/>
            <person name="Hirose Y."/>
            <person name="Kanesaki Y."/>
            <person name="Higuchi S."/>
            <person name="Fujiwara T."/>
            <person name="Onuma R."/>
            <person name="Era A."/>
            <person name="Ohbayashi R."/>
            <person name="Uzuka A."/>
            <person name="Nozaki H."/>
            <person name="Yoshikawa H."/>
            <person name="Miyagishima S.Y."/>
        </authorList>
    </citation>
    <scope>NUCLEOTIDE SEQUENCE [LARGE SCALE GENOMIC DNA]</scope>
    <source>
        <strain evidence="3 4">NIES-2499</strain>
    </source>
</reference>
<feature type="region of interest" description="Disordered" evidence="2">
    <location>
        <begin position="1460"/>
        <end position="1500"/>
    </location>
</feature>